<evidence type="ECO:0000313" key="3">
    <source>
        <dbReference type="Proteomes" id="UP000654918"/>
    </source>
</evidence>
<feature type="region of interest" description="Disordered" evidence="1">
    <location>
        <begin position="121"/>
        <end position="146"/>
    </location>
</feature>
<feature type="region of interest" description="Disordered" evidence="1">
    <location>
        <begin position="42"/>
        <end position="103"/>
    </location>
</feature>
<evidence type="ECO:0000313" key="2">
    <source>
        <dbReference type="EMBL" id="KAF6830800.1"/>
    </source>
</evidence>
<sequence>MSMCEASGCLGTGFLVGEPCDDSRCLGVWMATSAEFQIADQTTSETGRDGTPSHSAHGSGGPFVLDNGSFEAGKPTVSGPHAQSTMWRSEARQRHPTPDARRAAFKRSVESATEADARSLGNALFPSGTDTDTAGTGTGSGSTIAGPVRRLDEVRRWDTYLLDDVDLRPSLALEAGLPKSWLARNTRPA</sequence>
<dbReference type="EMBL" id="WIGO01000089">
    <property type="protein sequence ID" value="KAF6830800.1"/>
    <property type="molecule type" value="Genomic_DNA"/>
</dbReference>
<organism evidence="2 3">
    <name type="scientific">Colletotrichum plurivorum</name>
    <dbReference type="NCBI Taxonomy" id="2175906"/>
    <lineage>
        <taxon>Eukaryota</taxon>
        <taxon>Fungi</taxon>
        <taxon>Dikarya</taxon>
        <taxon>Ascomycota</taxon>
        <taxon>Pezizomycotina</taxon>
        <taxon>Sordariomycetes</taxon>
        <taxon>Hypocreomycetidae</taxon>
        <taxon>Glomerellales</taxon>
        <taxon>Glomerellaceae</taxon>
        <taxon>Colletotrichum</taxon>
        <taxon>Colletotrichum orchidearum species complex</taxon>
    </lineage>
</organism>
<accession>A0A8H6KGB9</accession>
<dbReference type="Proteomes" id="UP000654918">
    <property type="component" value="Unassembled WGS sequence"/>
</dbReference>
<proteinExistence type="predicted"/>
<name>A0A8H6KGB9_9PEZI</name>
<feature type="compositionally biased region" description="Low complexity" evidence="1">
    <location>
        <begin position="127"/>
        <end position="146"/>
    </location>
</feature>
<dbReference type="AlphaFoldDB" id="A0A8H6KGB9"/>
<feature type="compositionally biased region" description="Basic and acidic residues" evidence="1">
    <location>
        <begin position="89"/>
        <end position="102"/>
    </location>
</feature>
<protein>
    <submittedName>
        <fullName evidence="2">Uncharacterized protein</fullName>
    </submittedName>
</protein>
<keyword evidence="3" id="KW-1185">Reference proteome</keyword>
<reference evidence="2" key="1">
    <citation type="journal article" date="2020" name="Phytopathology">
        <title>Genome Sequence Resources of Colletotrichum truncatum, C. plurivorum, C. musicola, and C. sojae: Four Species Pathogenic to Soybean (Glycine max).</title>
        <authorList>
            <person name="Rogerio F."/>
            <person name="Boufleur T.R."/>
            <person name="Ciampi-Guillardi M."/>
            <person name="Sukno S.A."/>
            <person name="Thon M.R."/>
            <person name="Massola Junior N.S."/>
            <person name="Baroncelli R."/>
        </authorList>
    </citation>
    <scope>NUCLEOTIDE SEQUENCE</scope>
    <source>
        <strain evidence="2">LFN00145</strain>
    </source>
</reference>
<gene>
    <name evidence="2" type="ORF">CPLU01_07127</name>
</gene>
<evidence type="ECO:0000256" key="1">
    <source>
        <dbReference type="SAM" id="MobiDB-lite"/>
    </source>
</evidence>
<comment type="caution">
    <text evidence="2">The sequence shown here is derived from an EMBL/GenBank/DDBJ whole genome shotgun (WGS) entry which is preliminary data.</text>
</comment>